<keyword evidence="6" id="KW-1185">Reference proteome</keyword>
<dbReference type="PANTHER" id="PTHR33164">
    <property type="entry name" value="TRANSCRIPTIONAL REGULATOR, MARR FAMILY"/>
    <property type="match status" value="1"/>
</dbReference>
<keyword evidence="2" id="KW-0238">DNA-binding</keyword>
<dbReference type="InterPro" id="IPR023187">
    <property type="entry name" value="Tscrpt_reg_MarR-type_CS"/>
</dbReference>
<evidence type="ECO:0000256" key="3">
    <source>
        <dbReference type="ARBA" id="ARBA00023163"/>
    </source>
</evidence>
<dbReference type="PANTHER" id="PTHR33164:SF57">
    <property type="entry name" value="MARR-FAMILY TRANSCRIPTIONAL REGULATOR"/>
    <property type="match status" value="1"/>
</dbReference>
<dbReference type="GO" id="GO:0003700">
    <property type="term" value="F:DNA-binding transcription factor activity"/>
    <property type="evidence" value="ECO:0007669"/>
    <property type="project" value="InterPro"/>
</dbReference>
<dbReference type="InterPro" id="IPR039422">
    <property type="entry name" value="MarR/SlyA-like"/>
</dbReference>
<dbReference type="SMART" id="SM00347">
    <property type="entry name" value="HTH_MARR"/>
    <property type="match status" value="1"/>
</dbReference>
<dbReference type="GO" id="GO:0006950">
    <property type="term" value="P:response to stress"/>
    <property type="evidence" value="ECO:0007669"/>
    <property type="project" value="TreeGrafter"/>
</dbReference>
<keyword evidence="1" id="KW-0805">Transcription regulation</keyword>
<dbReference type="PROSITE" id="PS01117">
    <property type="entry name" value="HTH_MARR_1"/>
    <property type="match status" value="1"/>
</dbReference>
<dbReference type="SUPFAM" id="SSF46785">
    <property type="entry name" value="Winged helix' DNA-binding domain"/>
    <property type="match status" value="1"/>
</dbReference>
<protein>
    <submittedName>
        <fullName evidence="5">MarR family winged helix-turn-helix transcriptional regulator</fullName>
    </submittedName>
</protein>
<dbReference type="Gene3D" id="1.10.10.10">
    <property type="entry name" value="Winged helix-like DNA-binding domain superfamily/Winged helix DNA-binding domain"/>
    <property type="match status" value="1"/>
</dbReference>
<dbReference type="GO" id="GO:0003677">
    <property type="term" value="F:DNA binding"/>
    <property type="evidence" value="ECO:0007669"/>
    <property type="project" value="UniProtKB-KW"/>
</dbReference>
<dbReference type="InterPro" id="IPR036390">
    <property type="entry name" value="WH_DNA-bd_sf"/>
</dbReference>
<evidence type="ECO:0000256" key="2">
    <source>
        <dbReference type="ARBA" id="ARBA00023125"/>
    </source>
</evidence>
<evidence type="ECO:0000313" key="6">
    <source>
        <dbReference type="Proteomes" id="UP001138997"/>
    </source>
</evidence>
<keyword evidence="3" id="KW-0804">Transcription</keyword>
<dbReference type="Pfam" id="PF12802">
    <property type="entry name" value="MarR_2"/>
    <property type="match status" value="1"/>
</dbReference>
<feature type="domain" description="HTH marR-type" evidence="4">
    <location>
        <begin position="1"/>
        <end position="148"/>
    </location>
</feature>
<accession>A0A9X1NC60</accession>
<organism evidence="5 6">
    <name type="scientific">Kineosporia babensis</name>
    <dbReference type="NCBI Taxonomy" id="499548"/>
    <lineage>
        <taxon>Bacteria</taxon>
        <taxon>Bacillati</taxon>
        <taxon>Actinomycetota</taxon>
        <taxon>Actinomycetes</taxon>
        <taxon>Kineosporiales</taxon>
        <taxon>Kineosporiaceae</taxon>
        <taxon>Kineosporia</taxon>
    </lineage>
</organism>
<dbReference type="Proteomes" id="UP001138997">
    <property type="component" value="Unassembled WGS sequence"/>
</dbReference>
<evidence type="ECO:0000256" key="1">
    <source>
        <dbReference type="ARBA" id="ARBA00023015"/>
    </source>
</evidence>
<dbReference type="InterPro" id="IPR036388">
    <property type="entry name" value="WH-like_DNA-bd_sf"/>
</dbReference>
<name>A0A9X1NC60_9ACTN</name>
<dbReference type="InterPro" id="IPR000835">
    <property type="entry name" value="HTH_MarR-typ"/>
</dbReference>
<evidence type="ECO:0000313" key="5">
    <source>
        <dbReference type="EMBL" id="MCD5311144.1"/>
    </source>
</evidence>
<dbReference type="AlphaFoldDB" id="A0A9X1NC60"/>
<reference evidence="5" key="1">
    <citation type="submission" date="2021-11" db="EMBL/GenBank/DDBJ databases">
        <title>Streptomyces corallinus and Kineosporia corallina sp. nov., two new coral-derived marine actinobacteria.</title>
        <authorList>
            <person name="Buangrab K."/>
            <person name="Sutthacheep M."/>
            <person name="Yeemin T."/>
            <person name="Harunari E."/>
            <person name="Igarashi Y."/>
            <person name="Sripreechasak P."/>
            <person name="Kanchanasin P."/>
            <person name="Tanasupawat S."/>
            <person name="Phongsopitanun W."/>
        </authorList>
    </citation>
    <scope>NUCLEOTIDE SEQUENCE</scope>
    <source>
        <strain evidence="5">JCM 31032</strain>
    </source>
</reference>
<gene>
    <name evidence="5" type="ORF">LR394_09565</name>
</gene>
<comment type="caution">
    <text evidence="5">The sequence shown here is derived from an EMBL/GenBank/DDBJ whole genome shotgun (WGS) entry which is preliminary data.</text>
</comment>
<dbReference type="PROSITE" id="PS50995">
    <property type="entry name" value="HTH_MARR_2"/>
    <property type="match status" value="1"/>
</dbReference>
<proteinExistence type="predicted"/>
<dbReference type="EMBL" id="JAJOMB010000004">
    <property type="protein sequence ID" value="MCD5311144.1"/>
    <property type="molecule type" value="Genomic_DNA"/>
</dbReference>
<evidence type="ECO:0000259" key="4">
    <source>
        <dbReference type="PROSITE" id="PS50995"/>
    </source>
</evidence>
<dbReference type="RefSeq" id="WP_231440322.1">
    <property type="nucleotide sequence ID" value="NZ_JAJOMB010000004.1"/>
</dbReference>
<sequence length="154" mass="17217">MVSEPKHSEHSEPVEHDSVGAWAKKYYFASRAMIDSVLRPYSLGSTQWYVLHHLAHQGPTPQRDLVRLLDIERASMSGIVATLVRKGLIGQETGPGDQRQRIVSLTPEGARLWEELPNPIEHILAVAFAGVDQDDLATTLRVLRTATERLNKTD</sequence>